<gene>
    <name evidence="2" type="ORF">A3844_11490</name>
</gene>
<evidence type="ECO:0000256" key="1">
    <source>
        <dbReference type="SAM" id="Phobius"/>
    </source>
</evidence>
<keyword evidence="1" id="KW-0472">Membrane</keyword>
<dbReference type="EMBL" id="LVWI01000036">
    <property type="protein sequence ID" value="OKP87108.1"/>
    <property type="molecule type" value="Genomic_DNA"/>
</dbReference>
<keyword evidence="3" id="KW-1185">Reference proteome</keyword>
<keyword evidence="1" id="KW-0812">Transmembrane</keyword>
<protein>
    <submittedName>
        <fullName evidence="2">Uncharacterized protein</fullName>
    </submittedName>
</protein>
<evidence type="ECO:0000313" key="3">
    <source>
        <dbReference type="Proteomes" id="UP000186058"/>
    </source>
</evidence>
<feature type="transmembrane region" description="Helical" evidence="1">
    <location>
        <begin position="44"/>
        <end position="65"/>
    </location>
</feature>
<name>A0ABX3EQ96_9BACL</name>
<comment type="caution">
    <text evidence="2">The sequence shown here is derived from an EMBL/GenBank/DDBJ whole genome shotgun (WGS) entry which is preliminary data.</text>
</comment>
<proteinExistence type="predicted"/>
<evidence type="ECO:0000313" key="2">
    <source>
        <dbReference type="EMBL" id="OKP87108.1"/>
    </source>
</evidence>
<sequence length="71" mass="7316">MGDGDVAVHAEQATVAVIEGAIADMWGKGTEKVVPGSSASGKKGAHTCSMLFTFVITAGLLRRILTTNVIK</sequence>
<dbReference type="Proteomes" id="UP000186058">
    <property type="component" value="Unassembled WGS sequence"/>
</dbReference>
<organism evidence="2 3">
    <name type="scientific">Paenibacillus helianthi</name>
    <dbReference type="NCBI Taxonomy" id="1349432"/>
    <lineage>
        <taxon>Bacteria</taxon>
        <taxon>Bacillati</taxon>
        <taxon>Bacillota</taxon>
        <taxon>Bacilli</taxon>
        <taxon>Bacillales</taxon>
        <taxon>Paenibacillaceae</taxon>
        <taxon>Paenibacillus</taxon>
    </lineage>
</organism>
<keyword evidence="1" id="KW-1133">Transmembrane helix</keyword>
<reference evidence="2 3" key="1">
    <citation type="submission" date="2016-03" db="EMBL/GenBank/DDBJ databases">
        <authorList>
            <person name="Sant'Anna F.H."/>
            <person name="Ambrosini A."/>
            <person name="Souza R."/>
            <person name="Bach E."/>
            <person name="Fernandes G."/>
            <person name="Balsanelli E."/>
            <person name="Baura V.A."/>
            <person name="Souza E.M."/>
            <person name="Passaglia L."/>
        </authorList>
    </citation>
    <scope>NUCLEOTIDE SEQUENCE [LARGE SCALE GENOMIC DNA]</scope>
    <source>
        <strain evidence="2 3">P26E</strain>
    </source>
</reference>
<accession>A0ABX3EQ96</accession>